<gene>
    <name evidence="2" type="ORF">MTR64_04235</name>
</gene>
<feature type="transmembrane region" description="Helical" evidence="1">
    <location>
        <begin position="122"/>
        <end position="139"/>
    </location>
</feature>
<accession>A0ABT0AYG7</accession>
<dbReference type="EMBL" id="JALHLE010000005">
    <property type="protein sequence ID" value="MCJ2177759.1"/>
    <property type="molecule type" value="Genomic_DNA"/>
</dbReference>
<dbReference type="Proteomes" id="UP001162880">
    <property type="component" value="Unassembled WGS sequence"/>
</dbReference>
<keyword evidence="1" id="KW-0812">Transmembrane</keyword>
<evidence type="ECO:0000256" key="1">
    <source>
        <dbReference type="SAM" id="Phobius"/>
    </source>
</evidence>
<evidence type="ECO:0008006" key="4">
    <source>
        <dbReference type="Google" id="ProtNLM"/>
    </source>
</evidence>
<keyword evidence="3" id="KW-1185">Reference proteome</keyword>
<protein>
    <recommendedName>
        <fullName evidence="4">Lysoplasmalogenase</fullName>
    </recommendedName>
</protein>
<comment type="caution">
    <text evidence="2">The sequence shown here is derived from an EMBL/GenBank/DDBJ whole genome shotgun (WGS) entry which is preliminary data.</text>
</comment>
<feature type="transmembrane region" description="Helical" evidence="1">
    <location>
        <begin position="175"/>
        <end position="194"/>
    </location>
</feature>
<feature type="transmembrane region" description="Helical" evidence="1">
    <location>
        <begin position="20"/>
        <end position="36"/>
    </location>
</feature>
<feature type="transmembrane region" description="Helical" evidence="1">
    <location>
        <begin position="42"/>
        <end position="62"/>
    </location>
</feature>
<keyword evidence="1" id="KW-1133">Transmembrane helix</keyword>
<evidence type="ECO:0000313" key="2">
    <source>
        <dbReference type="EMBL" id="MCJ2177759.1"/>
    </source>
</evidence>
<organism evidence="2 3">
    <name type="scientific">Novosphingobium album</name>
    <name type="common">ex Hu et al. 2023</name>
    <dbReference type="NCBI Taxonomy" id="2930093"/>
    <lineage>
        <taxon>Bacteria</taxon>
        <taxon>Pseudomonadati</taxon>
        <taxon>Pseudomonadota</taxon>
        <taxon>Alphaproteobacteria</taxon>
        <taxon>Sphingomonadales</taxon>
        <taxon>Sphingomonadaceae</taxon>
        <taxon>Novosphingobium</taxon>
    </lineage>
</organism>
<feature type="transmembrane region" description="Helical" evidence="1">
    <location>
        <begin position="92"/>
        <end position="110"/>
    </location>
</feature>
<evidence type="ECO:0000313" key="3">
    <source>
        <dbReference type="Proteomes" id="UP001162880"/>
    </source>
</evidence>
<keyword evidence="1" id="KW-0472">Membrane</keyword>
<sequence length="229" mass="24254">MTQRGIPQTMPRRALIERRPWLLTSILFALAFAWLQDSQLPGVYLMVLKAAPLLLLAVYAALRHKGHDTQLLAAMLAFQGLGAAISDLAEDLAGIVMVVGFAFGIGLFLMHRRRHLTPSQKGLAVCLLLLIPAICQLAINPHVEAGLAPLYFGAALGGFAASAWTSSFPRYRTGLGALVVVAGSVGNLVSLHAINGPGVGEILGWPLFYLGNLVLATGVTGELRARAAV</sequence>
<feature type="transmembrane region" description="Helical" evidence="1">
    <location>
        <begin position="69"/>
        <end position="86"/>
    </location>
</feature>
<feature type="transmembrane region" description="Helical" evidence="1">
    <location>
        <begin position="206"/>
        <end position="225"/>
    </location>
</feature>
<reference evidence="2" key="1">
    <citation type="submission" date="2022-03" db="EMBL/GenBank/DDBJ databases">
        <title>Identification of a novel bacterium isolated from mangrove sediments.</title>
        <authorList>
            <person name="Pan X."/>
        </authorList>
    </citation>
    <scope>NUCLEOTIDE SEQUENCE</scope>
    <source>
        <strain evidence="2">B2580</strain>
    </source>
</reference>
<proteinExistence type="predicted"/>
<name>A0ABT0AYG7_9SPHN</name>
<dbReference type="RefSeq" id="WP_243991158.1">
    <property type="nucleotide sequence ID" value="NZ_JALHLE010000005.1"/>
</dbReference>
<feature type="transmembrane region" description="Helical" evidence="1">
    <location>
        <begin position="145"/>
        <end position="163"/>
    </location>
</feature>